<dbReference type="Pfam" id="PF00188">
    <property type="entry name" value="CAP"/>
    <property type="match status" value="1"/>
</dbReference>
<dbReference type="GeneID" id="97987443"/>
<protein>
    <submittedName>
        <fullName evidence="3">CAP domain-containing protein</fullName>
    </submittedName>
</protein>
<dbReference type="Proteomes" id="UP000261166">
    <property type="component" value="Unassembled WGS sequence"/>
</dbReference>
<evidence type="ECO:0000313" key="6">
    <source>
        <dbReference type="Proteomes" id="UP000261166"/>
    </source>
</evidence>
<dbReference type="CDD" id="cd05379">
    <property type="entry name" value="CAP_bacterial"/>
    <property type="match status" value="1"/>
</dbReference>
<gene>
    <name evidence="4" type="ORF">DWY69_04520</name>
    <name evidence="3" type="ORF">DXC51_11300</name>
</gene>
<dbReference type="OrthoDB" id="2055255at2"/>
<organism evidence="3 5">
    <name type="scientific">Eisenbergiella massiliensis</name>
    <dbReference type="NCBI Taxonomy" id="1720294"/>
    <lineage>
        <taxon>Bacteria</taxon>
        <taxon>Bacillati</taxon>
        <taxon>Bacillota</taxon>
        <taxon>Clostridia</taxon>
        <taxon>Lachnospirales</taxon>
        <taxon>Lachnospiraceae</taxon>
        <taxon>Eisenbergiella</taxon>
    </lineage>
</organism>
<evidence type="ECO:0000313" key="5">
    <source>
        <dbReference type="Proteomes" id="UP000260812"/>
    </source>
</evidence>
<keyword evidence="5" id="KW-1185">Reference proteome</keyword>
<sequence length="170" mass="18361">MKKAIITILAVLTVIVTTMAPASTMKAEAATADQTMTMNARLLADINNLRAEQGLPALTLDNELNSFAAVRSEEITSLWSHTRPDGTSGCDMISSNKWRGENLSYITYGSFGFSEQEQNTAADSVFASLKASPSHYSNMVSGNYTKIGIYTYITNTGSGVKLSTAYMFSN</sequence>
<evidence type="ECO:0000259" key="2">
    <source>
        <dbReference type="Pfam" id="PF00188"/>
    </source>
</evidence>
<dbReference type="InterPro" id="IPR014044">
    <property type="entry name" value="CAP_dom"/>
</dbReference>
<comment type="caution">
    <text evidence="3">The sequence shown here is derived from an EMBL/GenBank/DDBJ whole genome shotgun (WGS) entry which is preliminary data.</text>
</comment>
<feature type="chain" id="PRO_5038303282" evidence="1">
    <location>
        <begin position="23"/>
        <end position="170"/>
    </location>
</feature>
<proteinExistence type="predicted"/>
<dbReference type="Proteomes" id="UP000260812">
    <property type="component" value="Unassembled WGS sequence"/>
</dbReference>
<dbReference type="PANTHER" id="PTHR31157">
    <property type="entry name" value="SCP DOMAIN-CONTAINING PROTEIN"/>
    <property type="match status" value="1"/>
</dbReference>
<dbReference type="AlphaFoldDB" id="A0A3E3I671"/>
<evidence type="ECO:0000313" key="3">
    <source>
        <dbReference type="EMBL" id="RGE61110.1"/>
    </source>
</evidence>
<dbReference type="EMBL" id="QVLU01000003">
    <property type="protein sequence ID" value="RGE73450.1"/>
    <property type="molecule type" value="Genomic_DNA"/>
</dbReference>
<feature type="signal peptide" evidence="1">
    <location>
        <begin position="1"/>
        <end position="22"/>
    </location>
</feature>
<dbReference type="PANTHER" id="PTHR31157:SF1">
    <property type="entry name" value="SCP DOMAIN-CONTAINING PROTEIN"/>
    <property type="match status" value="1"/>
</dbReference>
<dbReference type="InterPro" id="IPR035940">
    <property type="entry name" value="CAP_sf"/>
</dbReference>
<accession>A0A3E3I671</accession>
<dbReference type="Gene3D" id="3.40.33.10">
    <property type="entry name" value="CAP"/>
    <property type="match status" value="1"/>
</dbReference>
<name>A0A3E3I671_9FIRM</name>
<evidence type="ECO:0000256" key="1">
    <source>
        <dbReference type="SAM" id="SignalP"/>
    </source>
</evidence>
<dbReference type="RefSeq" id="WP_025490666.1">
    <property type="nucleotide sequence ID" value="NZ_CALBAU010000165.1"/>
</dbReference>
<reference evidence="3 6" key="1">
    <citation type="submission" date="2018-08" db="EMBL/GenBank/DDBJ databases">
        <title>A genome reference for cultivated species of the human gut microbiota.</title>
        <authorList>
            <person name="Zou Y."/>
            <person name="Xue W."/>
            <person name="Luo G."/>
        </authorList>
    </citation>
    <scope>NUCLEOTIDE SEQUENCE [LARGE SCALE GENOMIC DNA]</scope>
    <source>
        <strain evidence="4 6">AF26-4BH</strain>
        <strain evidence="3">TF05-5AC</strain>
    </source>
</reference>
<feature type="domain" description="SCP" evidence="2">
    <location>
        <begin position="44"/>
        <end position="158"/>
    </location>
</feature>
<dbReference type="SUPFAM" id="SSF55797">
    <property type="entry name" value="PR-1-like"/>
    <property type="match status" value="1"/>
</dbReference>
<keyword evidence="1" id="KW-0732">Signal</keyword>
<evidence type="ECO:0000313" key="4">
    <source>
        <dbReference type="EMBL" id="RGE73450.1"/>
    </source>
</evidence>
<dbReference type="EMBL" id="QVLV01000006">
    <property type="protein sequence ID" value="RGE61110.1"/>
    <property type="molecule type" value="Genomic_DNA"/>
</dbReference>